<feature type="region of interest" description="Disordered" evidence="1">
    <location>
        <begin position="227"/>
        <end position="257"/>
    </location>
</feature>
<dbReference type="Proteomes" id="UP000248817">
    <property type="component" value="Unassembled WGS sequence"/>
</dbReference>
<evidence type="ECO:0008006" key="4">
    <source>
        <dbReference type="Google" id="ProtNLM"/>
    </source>
</evidence>
<name>A0A2V5J2G1_9EURO</name>
<sequence>MDRLPVETKLLIVELIGEVSRQALRALSQVNHQWHDVAGPGVYGTLLIRLEDDKPAHRDRVLRLLDATLILLHVKHVILLNRDTSRSITAGKDARLCRYLRQSPPEDIIVPALGTYKGDWTAIIRLVQRLTSLKRFDFLIHRHCPPELLNVLAQTHPHCRVWVFPRCSFYPAENLSRKKWALSPVLHAVQIICYENPFGLSVHTDHPDRALRDLLRQAPHLKQLSLQISPKTPGSTGQSYTKWLKSRPPESGSDASPARARLEVLSLPLITTLTGNGFQAWSRVADLGYLTAWTAGALEEGSALAAITDLQPFRALKRLTISLHPPADSLPSWPQIIQAMFDSIPPLWYLCLLGMYDSTILPTAVLDRYGLTSIELKLHRETPQYQSYESTRLAQKGQIALIFPADAIRRMAVHCPRLKTLRICVQRLRGHPVETEAYEALG</sequence>
<evidence type="ECO:0000256" key="1">
    <source>
        <dbReference type="SAM" id="MobiDB-lite"/>
    </source>
</evidence>
<feature type="compositionally biased region" description="Polar residues" evidence="1">
    <location>
        <begin position="227"/>
        <end position="241"/>
    </location>
</feature>
<gene>
    <name evidence="2" type="ORF">BP00DRAFT_446621</name>
</gene>
<organism evidence="2 3">
    <name type="scientific">Aspergillus indologenus CBS 114.80</name>
    <dbReference type="NCBI Taxonomy" id="1450541"/>
    <lineage>
        <taxon>Eukaryota</taxon>
        <taxon>Fungi</taxon>
        <taxon>Dikarya</taxon>
        <taxon>Ascomycota</taxon>
        <taxon>Pezizomycotina</taxon>
        <taxon>Eurotiomycetes</taxon>
        <taxon>Eurotiomycetidae</taxon>
        <taxon>Eurotiales</taxon>
        <taxon>Aspergillaceae</taxon>
        <taxon>Aspergillus</taxon>
        <taxon>Aspergillus subgen. Circumdati</taxon>
    </lineage>
</organism>
<protein>
    <recommendedName>
        <fullName evidence="4">F-box domain-containing protein</fullName>
    </recommendedName>
</protein>
<evidence type="ECO:0000313" key="3">
    <source>
        <dbReference type="Proteomes" id="UP000248817"/>
    </source>
</evidence>
<reference evidence="2 3" key="1">
    <citation type="submission" date="2018-02" db="EMBL/GenBank/DDBJ databases">
        <title>The genomes of Aspergillus section Nigri reveals drivers in fungal speciation.</title>
        <authorList>
            <consortium name="DOE Joint Genome Institute"/>
            <person name="Vesth T.C."/>
            <person name="Nybo J."/>
            <person name="Theobald S."/>
            <person name="Brandl J."/>
            <person name="Frisvad J.C."/>
            <person name="Nielsen K.F."/>
            <person name="Lyhne E.K."/>
            <person name="Kogle M.E."/>
            <person name="Kuo A."/>
            <person name="Riley R."/>
            <person name="Clum A."/>
            <person name="Nolan M."/>
            <person name="Lipzen A."/>
            <person name="Salamov A."/>
            <person name="Henrissat B."/>
            <person name="Wiebenga A."/>
            <person name="De vries R.P."/>
            <person name="Grigoriev I.V."/>
            <person name="Mortensen U.H."/>
            <person name="Andersen M.R."/>
            <person name="Baker S.E."/>
        </authorList>
    </citation>
    <scope>NUCLEOTIDE SEQUENCE [LARGE SCALE GENOMIC DNA]</scope>
    <source>
        <strain evidence="2 3">CBS 114.80</strain>
    </source>
</reference>
<evidence type="ECO:0000313" key="2">
    <source>
        <dbReference type="EMBL" id="PYI31337.1"/>
    </source>
</evidence>
<proteinExistence type="predicted"/>
<dbReference type="EMBL" id="KZ825504">
    <property type="protein sequence ID" value="PYI31337.1"/>
    <property type="molecule type" value="Genomic_DNA"/>
</dbReference>
<accession>A0A2V5J2G1</accession>
<dbReference type="AlphaFoldDB" id="A0A2V5J2G1"/>
<keyword evidence="3" id="KW-1185">Reference proteome</keyword>